<dbReference type="InterPro" id="IPR000843">
    <property type="entry name" value="HTH_LacI"/>
</dbReference>
<protein>
    <submittedName>
        <fullName evidence="5">Transcriptional regulator, LacI family</fullName>
    </submittedName>
</protein>
<dbReference type="SUPFAM" id="SSF53822">
    <property type="entry name" value="Periplasmic binding protein-like I"/>
    <property type="match status" value="1"/>
</dbReference>
<name>A0A1H9RE45_9RHOB</name>
<dbReference type="SMART" id="SM00354">
    <property type="entry name" value="HTH_LACI"/>
    <property type="match status" value="1"/>
</dbReference>
<dbReference type="GO" id="GO:0003700">
    <property type="term" value="F:DNA-binding transcription factor activity"/>
    <property type="evidence" value="ECO:0007669"/>
    <property type="project" value="TreeGrafter"/>
</dbReference>
<dbReference type="GO" id="GO:0000976">
    <property type="term" value="F:transcription cis-regulatory region binding"/>
    <property type="evidence" value="ECO:0007669"/>
    <property type="project" value="TreeGrafter"/>
</dbReference>
<dbReference type="OrthoDB" id="7170131at2"/>
<dbReference type="PANTHER" id="PTHR30146">
    <property type="entry name" value="LACI-RELATED TRANSCRIPTIONAL REPRESSOR"/>
    <property type="match status" value="1"/>
</dbReference>
<evidence type="ECO:0000313" key="6">
    <source>
        <dbReference type="Proteomes" id="UP000198885"/>
    </source>
</evidence>
<reference evidence="5 6" key="1">
    <citation type="submission" date="2016-10" db="EMBL/GenBank/DDBJ databases">
        <authorList>
            <person name="de Groot N.N."/>
        </authorList>
    </citation>
    <scope>NUCLEOTIDE SEQUENCE [LARGE SCALE GENOMIC DNA]</scope>
    <source>
        <strain evidence="5 6">DSM 23042</strain>
    </source>
</reference>
<evidence type="ECO:0000256" key="1">
    <source>
        <dbReference type="ARBA" id="ARBA00023015"/>
    </source>
</evidence>
<organism evidence="5 6">
    <name type="scientific">Tranquillimonas rosea</name>
    <dbReference type="NCBI Taxonomy" id="641238"/>
    <lineage>
        <taxon>Bacteria</taxon>
        <taxon>Pseudomonadati</taxon>
        <taxon>Pseudomonadota</taxon>
        <taxon>Alphaproteobacteria</taxon>
        <taxon>Rhodobacterales</taxon>
        <taxon>Roseobacteraceae</taxon>
        <taxon>Tranquillimonas</taxon>
    </lineage>
</organism>
<evidence type="ECO:0000313" key="5">
    <source>
        <dbReference type="EMBL" id="SER70972.1"/>
    </source>
</evidence>
<keyword evidence="2" id="KW-0238">DNA-binding</keyword>
<sequence length="341" mass="37143">MCPTGNKKTPTLADVAEAANVSAVTVSRFFRHPEKVSEAARGRIEQAVSELGYAPNAAASALASRRTNIIGLLVPSLTNNVFNDVLSGAFDEVQGTPYSIQIGNYRYRPSEEEALIRTFLHQKPLGLVIAGGNQTPAAAEMLRAADCRIVQIMDTEIDGIDMVLGLSHTEAAEAAVRHLRERGYQRIGFLGARMDPRSQNRLAGYHRAVADLDDPTDSRVFTTPEASSTELGGRLLSDLLAAMPDTDAVFCNNDDLAAGALFECQRRGMRVPDRLAICGFNDLEMMAQTCPPISSVRIFRHEMGRRSVRLMIEAVAGAGVERGLREDLGFEIVERASTRPR</sequence>
<evidence type="ECO:0000256" key="2">
    <source>
        <dbReference type="ARBA" id="ARBA00023125"/>
    </source>
</evidence>
<dbReference type="STRING" id="641238.SAMN04490244_102234"/>
<dbReference type="PANTHER" id="PTHR30146:SF2">
    <property type="entry name" value="HTH-TYPE TRANSCRIPTIONAL REGULATOR GNTR"/>
    <property type="match status" value="1"/>
</dbReference>
<dbReference type="AlphaFoldDB" id="A0A1H9RE45"/>
<evidence type="ECO:0000259" key="4">
    <source>
        <dbReference type="PROSITE" id="PS50932"/>
    </source>
</evidence>
<dbReference type="CDD" id="cd01575">
    <property type="entry name" value="PBP1_GntR"/>
    <property type="match status" value="1"/>
</dbReference>
<proteinExistence type="predicted"/>
<keyword evidence="6" id="KW-1185">Reference proteome</keyword>
<dbReference type="CDD" id="cd01392">
    <property type="entry name" value="HTH_LacI"/>
    <property type="match status" value="1"/>
</dbReference>
<dbReference type="RefSeq" id="WP_092688870.1">
    <property type="nucleotide sequence ID" value="NZ_CBDDGO010000004.1"/>
</dbReference>
<dbReference type="InterPro" id="IPR046335">
    <property type="entry name" value="LacI/GalR-like_sensor"/>
</dbReference>
<gene>
    <name evidence="5" type="ORF">SAMN04490244_102234</name>
</gene>
<dbReference type="InterPro" id="IPR028082">
    <property type="entry name" value="Peripla_BP_I"/>
</dbReference>
<dbReference type="Gene3D" id="3.40.50.2300">
    <property type="match status" value="2"/>
</dbReference>
<accession>A0A1H9RE45</accession>
<keyword evidence="3" id="KW-0804">Transcription</keyword>
<dbReference type="SUPFAM" id="SSF47413">
    <property type="entry name" value="lambda repressor-like DNA-binding domains"/>
    <property type="match status" value="1"/>
</dbReference>
<dbReference type="Proteomes" id="UP000198885">
    <property type="component" value="Unassembled WGS sequence"/>
</dbReference>
<dbReference type="InterPro" id="IPR010982">
    <property type="entry name" value="Lambda_DNA-bd_dom_sf"/>
</dbReference>
<dbReference type="PROSITE" id="PS50932">
    <property type="entry name" value="HTH_LACI_2"/>
    <property type="match status" value="1"/>
</dbReference>
<feature type="domain" description="HTH lacI-type" evidence="4">
    <location>
        <begin position="10"/>
        <end position="64"/>
    </location>
</feature>
<evidence type="ECO:0000256" key="3">
    <source>
        <dbReference type="ARBA" id="ARBA00023163"/>
    </source>
</evidence>
<dbReference type="EMBL" id="FOGU01000002">
    <property type="protein sequence ID" value="SER70972.1"/>
    <property type="molecule type" value="Genomic_DNA"/>
</dbReference>
<keyword evidence="1" id="KW-0805">Transcription regulation</keyword>
<dbReference type="Pfam" id="PF00356">
    <property type="entry name" value="LacI"/>
    <property type="match status" value="1"/>
</dbReference>
<dbReference type="Pfam" id="PF13377">
    <property type="entry name" value="Peripla_BP_3"/>
    <property type="match status" value="1"/>
</dbReference>
<dbReference type="Gene3D" id="1.10.260.40">
    <property type="entry name" value="lambda repressor-like DNA-binding domains"/>
    <property type="match status" value="1"/>
</dbReference>